<feature type="region of interest" description="Disordered" evidence="3">
    <location>
        <begin position="21"/>
        <end position="47"/>
    </location>
</feature>
<organism evidence="5 6">
    <name type="scientific">Pan troglodytes</name>
    <name type="common">Chimpanzee</name>
    <dbReference type="NCBI Taxonomy" id="9598"/>
    <lineage>
        <taxon>Eukaryota</taxon>
        <taxon>Metazoa</taxon>
        <taxon>Chordata</taxon>
        <taxon>Craniata</taxon>
        <taxon>Vertebrata</taxon>
        <taxon>Euteleostomi</taxon>
        <taxon>Mammalia</taxon>
        <taxon>Eutheria</taxon>
        <taxon>Euarchontoglires</taxon>
        <taxon>Primates</taxon>
        <taxon>Haplorrhini</taxon>
        <taxon>Catarrhini</taxon>
        <taxon>Hominidae</taxon>
        <taxon>Pan</taxon>
    </lineage>
</organism>
<dbReference type="PANTHER" id="PTHR46094:SF1">
    <property type="entry name" value="INTEGRATOR COMPLEX SUBUNIT 9"/>
    <property type="match status" value="1"/>
</dbReference>
<evidence type="ECO:0000259" key="4">
    <source>
        <dbReference type="Pfam" id="PF21382"/>
    </source>
</evidence>
<gene>
    <name evidence="5" type="ORF">CK820_G0013270</name>
</gene>
<name>A0A2J8N8E3_PANTR</name>
<dbReference type="Proteomes" id="UP000236370">
    <property type="component" value="Unassembled WGS sequence"/>
</dbReference>
<proteinExistence type="predicted"/>
<dbReference type="EMBL" id="NBAG03000233">
    <property type="protein sequence ID" value="PNI68038.1"/>
    <property type="molecule type" value="Genomic_DNA"/>
</dbReference>
<evidence type="ECO:0000256" key="1">
    <source>
        <dbReference type="ARBA" id="ARBA00004123"/>
    </source>
</evidence>
<feature type="non-terminal residue" evidence="5">
    <location>
        <position position="1"/>
    </location>
</feature>
<dbReference type="InterPro" id="IPR048660">
    <property type="entry name" value="IntS9-like_C"/>
</dbReference>
<evidence type="ECO:0000313" key="6">
    <source>
        <dbReference type="Proteomes" id="UP000236370"/>
    </source>
</evidence>
<sequence>PMEIKPGISLATVSAVLHTKDNKHLLQPPPRPAQPTSGKKRKRVSDDVPDCKVLKPLLSGSIPVEQFVQTLEKISQLCSLPTPPLSFLLEQHGFSDIKVEDTAKGHIVLLQEAETLIQIEEDSTHIICDNDEMLRVRLRDLVLKFLQKF</sequence>
<comment type="caution">
    <text evidence="5">The sequence shown here is derived from an EMBL/GenBank/DDBJ whole genome shotgun (WGS) entry which is preliminary data.</text>
</comment>
<protein>
    <submittedName>
        <fullName evidence="5">INTS9 isoform 19</fullName>
    </submittedName>
</protein>
<dbReference type="PANTHER" id="PTHR46094">
    <property type="entry name" value="INTEGRATOR COMPLEX SUBUNIT 9"/>
    <property type="match status" value="1"/>
</dbReference>
<evidence type="ECO:0000256" key="3">
    <source>
        <dbReference type="SAM" id="MobiDB-lite"/>
    </source>
</evidence>
<accession>A0A2J8N8E3</accession>
<dbReference type="GO" id="GO:0016180">
    <property type="term" value="P:snRNA processing"/>
    <property type="evidence" value="ECO:0007669"/>
    <property type="project" value="InterPro"/>
</dbReference>
<dbReference type="Pfam" id="PF21382">
    <property type="entry name" value="IntS9_C"/>
    <property type="match status" value="1"/>
</dbReference>
<comment type="subcellular location">
    <subcellularLocation>
        <location evidence="1">Nucleus</location>
    </subcellularLocation>
</comment>
<evidence type="ECO:0000313" key="5">
    <source>
        <dbReference type="EMBL" id="PNI68038.1"/>
    </source>
</evidence>
<evidence type="ECO:0000256" key="2">
    <source>
        <dbReference type="ARBA" id="ARBA00023242"/>
    </source>
</evidence>
<dbReference type="AlphaFoldDB" id="A0A2J8N8E3"/>
<dbReference type="InterPro" id="IPR027074">
    <property type="entry name" value="Integrator_9su"/>
</dbReference>
<feature type="domain" description="Integrator complex subunit 9-like C-terminal" evidence="4">
    <location>
        <begin position="89"/>
        <end position="148"/>
    </location>
</feature>
<reference evidence="5 6" key="1">
    <citation type="submission" date="2017-12" db="EMBL/GenBank/DDBJ databases">
        <title>High-resolution comparative analysis of great ape genomes.</title>
        <authorList>
            <person name="Pollen A."/>
            <person name="Hastie A."/>
            <person name="Hormozdiari F."/>
            <person name="Dougherty M."/>
            <person name="Liu R."/>
            <person name="Chaisson M."/>
            <person name="Hoppe E."/>
            <person name="Hill C."/>
            <person name="Pang A."/>
            <person name="Hillier L."/>
            <person name="Baker C."/>
            <person name="Armstrong J."/>
            <person name="Shendure J."/>
            <person name="Paten B."/>
            <person name="Wilson R."/>
            <person name="Chao H."/>
            <person name="Schneider V."/>
            <person name="Ventura M."/>
            <person name="Kronenberg Z."/>
            <person name="Murali S."/>
            <person name="Gordon D."/>
            <person name="Cantsilieris S."/>
            <person name="Munson K."/>
            <person name="Nelson B."/>
            <person name="Raja A."/>
            <person name="Underwood J."/>
            <person name="Diekhans M."/>
            <person name="Fiddes I."/>
            <person name="Haussler D."/>
            <person name="Eichler E."/>
        </authorList>
    </citation>
    <scope>NUCLEOTIDE SEQUENCE [LARGE SCALE GENOMIC DNA]</scope>
    <source>
        <strain evidence="5">Yerkes chimp pedigree #C0471</strain>
    </source>
</reference>
<keyword evidence="2" id="KW-0539">Nucleus</keyword>
<dbReference type="GO" id="GO:0032039">
    <property type="term" value="C:integrator complex"/>
    <property type="evidence" value="ECO:0007669"/>
    <property type="project" value="InterPro"/>
</dbReference>